<gene>
    <name evidence="1" type="ORF">GPUN_1028</name>
</gene>
<evidence type="ECO:0000313" key="1">
    <source>
        <dbReference type="EMBL" id="GAB55159.1"/>
    </source>
</evidence>
<name>H5TA32_9ALTE</name>
<dbReference type="EMBL" id="BAET01000008">
    <property type="protein sequence ID" value="GAB55159.1"/>
    <property type="molecule type" value="Genomic_DNA"/>
</dbReference>
<organism evidence="1 2">
    <name type="scientific">Glaciecola punicea ACAM 611</name>
    <dbReference type="NCBI Taxonomy" id="1121923"/>
    <lineage>
        <taxon>Bacteria</taxon>
        <taxon>Pseudomonadati</taxon>
        <taxon>Pseudomonadota</taxon>
        <taxon>Gammaproteobacteria</taxon>
        <taxon>Alteromonadales</taxon>
        <taxon>Alteromonadaceae</taxon>
        <taxon>Glaciecola</taxon>
    </lineage>
</organism>
<reference evidence="1 2" key="2">
    <citation type="journal article" date="2017" name="Antonie Van Leeuwenhoek">
        <title>Rhizobium rhizosphaerae sp. nov., a novel species isolated from rice rhizosphere.</title>
        <authorList>
            <person name="Zhao J.J."/>
            <person name="Zhang J."/>
            <person name="Zhang R.J."/>
            <person name="Zhang C.W."/>
            <person name="Yin H.Q."/>
            <person name="Zhang X.X."/>
        </authorList>
    </citation>
    <scope>NUCLEOTIDE SEQUENCE [LARGE SCALE GENOMIC DNA]</scope>
    <source>
        <strain evidence="1 2">ACAM 611</strain>
    </source>
</reference>
<dbReference type="OrthoDB" id="9773478at2"/>
<dbReference type="PANTHER" id="PTHR30292">
    <property type="entry name" value="UNCHARACTERIZED PROTEIN YBGL-RELATED"/>
    <property type="match status" value="1"/>
</dbReference>
<evidence type="ECO:0000313" key="2">
    <source>
        <dbReference type="Proteomes" id="UP000053586"/>
    </source>
</evidence>
<dbReference type="Pfam" id="PF03746">
    <property type="entry name" value="LamB_YcsF"/>
    <property type="match status" value="1"/>
</dbReference>
<dbReference type="AlphaFoldDB" id="H5TA32"/>
<sequence length="252" mass="27306">MKLNADIGESYGKWTMGNDSDIMPLVDQANIACGYHAGDALTMQNTISLAAKHAVEVGAHVSYPDLQGFGRRSMQLSSDELIAMIHAQIATLEGMAKCQSAKIGFVKPHGAMYNDMMQQPALFESIVMALASYHCRYDLVIQALPDVSIFCSTAAKHNIPLRFEGFADRGYTASGFLVSRDKPKAVLSETQSLFQASAMINGDAFLSECGNALALHIDTICVHSDTPDSLILCRKIRSLISKQVSTKSVHTS</sequence>
<accession>H5TA32</accession>
<comment type="caution">
    <text evidence="1">The sequence shown here is derived from an EMBL/GenBank/DDBJ whole genome shotgun (WGS) entry which is preliminary data.</text>
</comment>
<dbReference type="InterPro" id="IPR011330">
    <property type="entry name" value="Glyco_hydro/deAcase_b/a-brl"/>
</dbReference>
<dbReference type="CDD" id="cd10787">
    <property type="entry name" value="LamB_YcsF_like"/>
    <property type="match status" value="1"/>
</dbReference>
<dbReference type="eggNOG" id="COG1540">
    <property type="taxonomic scope" value="Bacteria"/>
</dbReference>
<proteinExistence type="predicted"/>
<dbReference type="InterPro" id="IPR005501">
    <property type="entry name" value="LamB/YcsF/PxpA-like"/>
</dbReference>
<dbReference type="Proteomes" id="UP000053586">
    <property type="component" value="Unassembled WGS sequence"/>
</dbReference>
<dbReference type="NCBIfam" id="NF003816">
    <property type="entry name" value="PRK05406.1-5"/>
    <property type="match status" value="1"/>
</dbReference>
<reference evidence="1 2" key="1">
    <citation type="journal article" date="2012" name="J. Bacteriol.">
        <title>Genome sequence of proteorhodopsin-containing sea ice bacterium Glaciecola punicea ACAM 611T.</title>
        <authorList>
            <person name="Qin Q.-L."/>
            <person name="Xie B.-B."/>
            <person name="Shu Y.-L."/>
            <person name="Rong J.-C."/>
            <person name="Zhao D.-L."/>
            <person name="Zhang X.-Y."/>
            <person name="Chen X.-L."/>
            <person name="Zhou B.-C."/>
            <person name="Zhanga Y.-Z."/>
        </authorList>
    </citation>
    <scope>NUCLEOTIDE SEQUENCE [LARGE SCALE GENOMIC DNA]</scope>
    <source>
        <strain evidence="1 2">ACAM 611</strain>
    </source>
</reference>
<dbReference type="NCBIfam" id="NF003814">
    <property type="entry name" value="PRK05406.1-3"/>
    <property type="match status" value="1"/>
</dbReference>
<dbReference type="RefSeq" id="WP_006004019.1">
    <property type="nucleotide sequence ID" value="NZ_BAET01000008.1"/>
</dbReference>
<dbReference type="STRING" id="56804.BAE46_01705"/>
<keyword evidence="2" id="KW-1185">Reference proteome</keyword>
<dbReference type="GO" id="GO:0005975">
    <property type="term" value="P:carbohydrate metabolic process"/>
    <property type="evidence" value="ECO:0007669"/>
    <property type="project" value="InterPro"/>
</dbReference>
<dbReference type="SUPFAM" id="SSF88713">
    <property type="entry name" value="Glycoside hydrolase/deacetylase"/>
    <property type="match status" value="1"/>
</dbReference>
<dbReference type="Gene3D" id="3.20.20.370">
    <property type="entry name" value="Glycoside hydrolase/deacetylase"/>
    <property type="match status" value="1"/>
</dbReference>
<protein>
    <submittedName>
        <fullName evidence="1">Uncharacterized protein</fullName>
    </submittedName>
</protein>
<dbReference type="PANTHER" id="PTHR30292:SF0">
    <property type="entry name" value="5-OXOPROLINASE SUBUNIT A"/>
    <property type="match status" value="1"/>
</dbReference>